<dbReference type="AlphaFoldDB" id="A0A9R0J5K0"/>
<dbReference type="GO" id="GO:0009903">
    <property type="term" value="P:chloroplast avoidance movement"/>
    <property type="evidence" value="ECO:0000318"/>
    <property type="project" value="GO_Central"/>
</dbReference>
<dbReference type="InterPro" id="IPR008545">
    <property type="entry name" value="Web"/>
</dbReference>
<gene>
    <name evidence="6" type="primary">LOC110800314</name>
</gene>
<feature type="coiled-coil region" evidence="3">
    <location>
        <begin position="67"/>
        <end position="129"/>
    </location>
</feature>
<keyword evidence="5" id="KW-1185">Reference proteome</keyword>
<feature type="region of interest" description="Disordered" evidence="4">
    <location>
        <begin position="571"/>
        <end position="591"/>
    </location>
</feature>
<dbReference type="PANTHER" id="PTHR32054">
    <property type="entry name" value="HEAVY CHAIN, PUTATIVE, EXPRESSED-RELATED-RELATED"/>
    <property type="match status" value="1"/>
</dbReference>
<proteinExistence type="inferred from homology"/>
<dbReference type="GO" id="GO:0009904">
    <property type="term" value="P:chloroplast accumulation movement"/>
    <property type="evidence" value="ECO:0000318"/>
    <property type="project" value="GO_Central"/>
</dbReference>
<dbReference type="Pfam" id="PF05701">
    <property type="entry name" value="WEMBL"/>
    <property type="match status" value="1"/>
</dbReference>
<protein>
    <submittedName>
        <fullName evidence="6">WEB family protein At5g55860-like</fullName>
    </submittedName>
</protein>
<feature type="region of interest" description="Disordered" evidence="4">
    <location>
        <begin position="468"/>
        <end position="487"/>
    </location>
</feature>
<organism evidence="5 6">
    <name type="scientific">Spinacia oleracea</name>
    <name type="common">Spinach</name>
    <dbReference type="NCBI Taxonomy" id="3562"/>
    <lineage>
        <taxon>Eukaryota</taxon>
        <taxon>Viridiplantae</taxon>
        <taxon>Streptophyta</taxon>
        <taxon>Embryophyta</taxon>
        <taxon>Tracheophyta</taxon>
        <taxon>Spermatophyta</taxon>
        <taxon>Magnoliopsida</taxon>
        <taxon>eudicotyledons</taxon>
        <taxon>Gunneridae</taxon>
        <taxon>Pentapetalae</taxon>
        <taxon>Caryophyllales</taxon>
        <taxon>Chenopodiaceae</taxon>
        <taxon>Chenopodioideae</taxon>
        <taxon>Anserineae</taxon>
        <taxon>Spinacia</taxon>
    </lineage>
</organism>
<evidence type="ECO:0000256" key="2">
    <source>
        <dbReference type="ARBA" id="ARBA00023054"/>
    </source>
</evidence>
<feature type="coiled-coil region" evidence="3">
    <location>
        <begin position="526"/>
        <end position="560"/>
    </location>
</feature>
<dbReference type="RefSeq" id="XP_021861316.1">
    <property type="nucleotide sequence ID" value="XM_022005624.2"/>
</dbReference>
<dbReference type="KEGG" id="soe:110800314"/>
<feature type="compositionally biased region" description="Low complexity" evidence="4">
    <location>
        <begin position="573"/>
        <end position="591"/>
    </location>
</feature>
<evidence type="ECO:0000313" key="6">
    <source>
        <dbReference type="RefSeq" id="XP_021861316.1"/>
    </source>
</evidence>
<feature type="coiled-coil region" evidence="3">
    <location>
        <begin position="161"/>
        <end position="377"/>
    </location>
</feature>
<evidence type="ECO:0000256" key="3">
    <source>
        <dbReference type="SAM" id="Coils"/>
    </source>
</evidence>
<comment type="similarity">
    <text evidence="1">Belongs to the WEB family.</text>
</comment>
<feature type="compositionally biased region" description="Basic and acidic residues" evidence="4">
    <location>
        <begin position="468"/>
        <end position="478"/>
    </location>
</feature>
<evidence type="ECO:0000256" key="1">
    <source>
        <dbReference type="ARBA" id="ARBA00005485"/>
    </source>
</evidence>
<sequence>MVNIIRTRQNSMGGSPRAAEVGEIDTKAPFQSVKAAVSLFVEASSFSPKAAKPNITKKSKPQAQVELIDKDAELHIALNELKRLKEQLRGAELEKSKALPELDKARRTLDELKQRLKTINESKQSILESSEALKVRDRELEEAISSSVNVQDVIDIVQQDLDATTEEYNAAILELDASKQQLSSVRRELDATLEAKTTAFRISQKADAEAEAHRQRISDLTKQISSMQEELANIKSSARDAEKEHQDRLAKKHDEICFGRLSKEELEGKLLVLKNEHQSLLEDENLQLKLVETKAEILYLEEKLSKARAAYLESEKATSFELEIAKKTLEQVAEEKISLQNSVESLKQELQYVGKELAEQKHKQEEVDALINKLRAELDDNKNVLEVGVVNKTSAADVSDDMAILIEQLSIETERSNQGTQEMNKKIEQQKQETKTAIEMIADMEFKLTRLLKEVEEAKAAERAAQDEIKALSERPEESTSETNGKIKLSIEDHNSLMEKVDESEKLADIKVTANLALVEALVASQKEAAQKYEAVSIEIEELKMKEEEVVKTAEMAEAAKSVLEVELHRMYQQEQNNQTTQPELTPEGHT</sequence>
<reference evidence="5" key="1">
    <citation type="journal article" date="2021" name="Nat. Commun.">
        <title>Genomic analyses provide insights into spinach domestication and the genetic basis of agronomic traits.</title>
        <authorList>
            <person name="Cai X."/>
            <person name="Sun X."/>
            <person name="Xu C."/>
            <person name="Sun H."/>
            <person name="Wang X."/>
            <person name="Ge C."/>
            <person name="Zhang Z."/>
            <person name="Wang Q."/>
            <person name="Fei Z."/>
            <person name="Jiao C."/>
            <person name="Wang Q."/>
        </authorList>
    </citation>
    <scope>NUCLEOTIDE SEQUENCE [LARGE SCALE GENOMIC DNA]</scope>
    <source>
        <strain evidence="5">cv. Varoflay</strain>
    </source>
</reference>
<name>A0A9R0J5K0_SPIOL</name>
<dbReference type="OrthoDB" id="1933125at2759"/>
<evidence type="ECO:0000256" key="4">
    <source>
        <dbReference type="SAM" id="MobiDB-lite"/>
    </source>
</evidence>
<dbReference type="PANTHER" id="PTHR32054:SF3">
    <property type="entry name" value="HEAVY CHAIN, PUTATIVE, EXPRESSED-RELATED"/>
    <property type="match status" value="1"/>
</dbReference>
<accession>A0A9R0J5K0</accession>
<reference evidence="6" key="2">
    <citation type="submission" date="2025-08" db="UniProtKB">
        <authorList>
            <consortium name="RefSeq"/>
        </authorList>
    </citation>
    <scope>IDENTIFICATION</scope>
    <source>
        <tissue evidence="6">Leaf</tissue>
    </source>
</reference>
<dbReference type="GeneID" id="110800314"/>
<dbReference type="GO" id="GO:0005829">
    <property type="term" value="C:cytosol"/>
    <property type="evidence" value="ECO:0000318"/>
    <property type="project" value="GO_Central"/>
</dbReference>
<dbReference type="Proteomes" id="UP000813463">
    <property type="component" value="Chromosome 5"/>
</dbReference>
<keyword evidence="2 3" id="KW-0175">Coiled coil</keyword>
<evidence type="ECO:0000313" key="5">
    <source>
        <dbReference type="Proteomes" id="UP000813463"/>
    </source>
</evidence>